<dbReference type="Gene3D" id="3.40.190.150">
    <property type="entry name" value="Bordetella uptake gene, domain 1"/>
    <property type="match status" value="1"/>
</dbReference>
<feature type="region of interest" description="Disordered" evidence="2">
    <location>
        <begin position="1"/>
        <end position="38"/>
    </location>
</feature>
<keyword evidence="4" id="KW-1185">Reference proteome</keyword>
<dbReference type="OrthoDB" id="8970543at2"/>
<dbReference type="Gene3D" id="3.40.190.10">
    <property type="entry name" value="Periplasmic binding protein-like II"/>
    <property type="match status" value="1"/>
</dbReference>
<evidence type="ECO:0000313" key="3">
    <source>
        <dbReference type="EMBL" id="RVT96646.1"/>
    </source>
</evidence>
<organism evidence="3 4">
    <name type="scientific">Rhodovarius crocodyli</name>
    <dbReference type="NCBI Taxonomy" id="1979269"/>
    <lineage>
        <taxon>Bacteria</taxon>
        <taxon>Pseudomonadati</taxon>
        <taxon>Pseudomonadota</taxon>
        <taxon>Alphaproteobacteria</taxon>
        <taxon>Acetobacterales</taxon>
        <taxon>Roseomonadaceae</taxon>
        <taxon>Rhodovarius</taxon>
    </lineage>
</organism>
<dbReference type="Proteomes" id="UP000282957">
    <property type="component" value="Unassembled WGS sequence"/>
</dbReference>
<dbReference type="PIRSF" id="PIRSF017082">
    <property type="entry name" value="YflP"/>
    <property type="match status" value="1"/>
</dbReference>
<evidence type="ECO:0000256" key="1">
    <source>
        <dbReference type="ARBA" id="ARBA00006987"/>
    </source>
</evidence>
<comment type="caution">
    <text evidence="3">The sequence shown here is derived from an EMBL/GenBank/DDBJ whole genome shotgun (WGS) entry which is preliminary data.</text>
</comment>
<dbReference type="Pfam" id="PF03401">
    <property type="entry name" value="TctC"/>
    <property type="match status" value="1"/>
</dbReference>
<accession>A0A437MG59</accession>
<dbReference type="PANTHER" id="PTHR42928">
    <property type="entry name" value="TRICARBOXYLATE-BINDING PROTEIN"/>
    <property type="match status" value="1"/>
</dbReference>
<dbReference type="PANTHER" id="PTHR42928:SF5">
    <property type="entry name" value="BLR1237 PROTEIN"/>
    <property type="match status" value="1"/>
</dbReference>
<dbReference type="InterPro" id="IPR042100">
    <property type="entry name" value="Bug_dom1"/>
</dbReference>
<evidence type="ECO:0000313" key="4">
    <source>
        <dbReference type="Proteomes" id="UP000282957"/>
    </source>
</evidence>
<name>A0A437MG59_9PROT</name>
<dbReference type="InterPro" id="IPR005064">
    <property type="entry name" value="BUG"/>
</dbReference>
<protein>
    <submittedName>
        <fullName evidence="3">Tripartite tricarboxylate transporter substrate binding protein</fullName>
    </submittedName>
</protein>
<evidence type="ECO:0000256" key="2">
    <source>
        <dbReference type="SAM" id="MobiDB-lite"/>
    </source>
</evidence>
<sequence>MTALPPGAESPPDFTPAREFWRRGGQPAHPAAQGMNNGGNMRITRRAALAALGLPAPALAQDWAPNRALKLVVPFPPGQASDIASRIVAEQLSRRLGQPVVIENRGGGGGAIGMEAVARATPDGYTLGNAAFGPMTAFPAMGSNLTYDPVRDFSAVAPYGFVPLLWVAHPGAGWNTIEDFVSSARTRTIEWGSGGPGTTQHLAGEWFRQRLGLRLNHVAYRGSAAAIVDLVAGTIPVMMDSVASALPHIRAGRAKPLAVTYGTRVSWLPEVPTVKERLLEDFEVSGWLGLVGPAGMPAPVVTRLNALVNEATADPALLARYQEMGLVTGAPGGPDEFAGFIAGQLQRWRQVARDANIRME</sequence>
<dbReference type="CDD" id="cd07012">
    <property type="entry name" value="PBP2_Bug_TTT"/>
    <property type="match status" value="1"/>
</dbReference>
<dbReference type="AlphaFoldDB" id="A0A437MG59"/>
<dbReference type="SUPFAM" id="SSF53850">
    <property type="entry name" value="Periplasmic binding protein-like II"/>
    <property type="match status" value="1"/>
</dbReference>
<gene>
    <name evidence="3" type="ORF">EOD42_09510</name>
</gene>
<dbReference type="EMBL" id="SACL01000003">
    <property type="protein sequence ID" value="RVT96646.1"/>
    <property type="molecule type" value="Genomic_DNA"/>
</dbReference>
<proteinExistence type="inferred from homology"/>
<comment type="similarity">
    <text evidence="1">Belongs to the UPF0065 (bug) family.</text>
</comment>
<reference evidence="3 4" key="1">
    <citation type="submission" date="2019-01" db="EMBL/GenBank/DDBJ databases">
        <authorList>
            <person name="Chen W.-M."/>
        </authorList>
    </citation>
    <scope>NUCLEOTIDE SEQUENCE [LARGE SCALE GENOMIC DNA]</scope>
    <source>
        <strain evidence="3 4">CCP-6</strain>
    </source>
</reference>